<dbReference type="SMART" id="SM00354">
    <property type="entry name" value="HTH_LACI"/>
    <property type="match status" value="1"/>
</dbReference>
<protein>
    <submittedName>
        <fullName evidence="6">LacI family transcriptional regulator</fullName>
    </submittedName>
</protein>
<evidence type="ECO:0000256" key="1">
    <source>
        <dbReference type="ARBA" id="ARBA00023015"/>
    </source>
</evidence>
<name>A0A318R7W9_WILLI</name>
<keyword evidence="7" id="KW-1185">Reference proteome</keyword>
<feature type="region of interest" description="Disordered" evidence="4">
    <location>
        <begin position="307"/>
        <end position="333"/>
    </location>
</feature>
<dbReference type="InterPro" id="IPR000843">
    <property type="entry name" value="HTH_LacI"/>
</dbReference>
<dbReference type="Pfam" id="PF00356">
    <property type="entry name" value="LacI"/>
    <property type="match status" value="1"/>
</dbReference>
<keyword evidence="3" id="KW-0804">Transcription</keyword>
<evidence type="ECO:0000259" key="5">
    <source>
        <dbReference type="PROSITE" id="PS50932"/>
    </source>
</evidence>
<dbReference type="CDD" id="cd06267">
    <property type="entry name" value="PBP1_LacI_sugar_binding-like"/>
    <property type="match status" value="1"/>
</dbReference>
<feature type="domain" description="HTH lacI-type" evidence="5">
    <location>
        <begin position="1"/>
        <end position="53"/>
    </location>
</feature>
<dbReference type="EMBL" id="QJSP01000035">
    <property type="protein sequence ID" value="PYE11670.1"/>
    <property type="molecule type" value="Genomic_DNA"/>
</dbReference>
<dbReference type="SUPFAM" id="SSF47413">
    <property type="entry name" value="lambda repressor-like DNA-binding domains"/>
    <property type="match status" value="1"/>
</dbReference>
<keyword evidence="1" id="KW-0805">Transcription regulation</keyword>
<dbReference type="InterPro" id="IPR028082">
    <property type="entry name" value="Peripla_BP_I"/>
</dbReference>
<sequence length="333" mass="35454">MKDVARHAGVSVSTVSYVLNDSGPVAPARKARVLDAVRVLDYAPNEAARGLKRRSAPTIGLVVPELSNQFFALLVEGVEQTVSASGGLVVLCAPEATGAEESVNGRLLRSQRINGIVYLSGAMTSPRSLLELTRLGPVVLVDEQVPGFDLPAIVSDNRRGAREVAAHVIGFGHRRLAIIAGPKNLWSTQQRLSGYREAIASIGIEPDSVPTHWGDYHQKSGWDGAEKFLSGPPADRPTALLCANDLMAVGALEYCRSRDISVPTDVSVVGFDDLPFVSLLTPRLTTVRQPARDMGQQAASLLSDLIEDTAGPESPDPLPTTLQVRNSVVAPSD</sequence>
<organism evidence="6 7">
    <name type="scientific">Williamsia limnetica</name>
    <dbReference type="NCBI Taxonomy" id="882452"/>
    <lineage>
        <taxon>Bacteria</taxon>
        <taxon>Bacillati</taxon>
        <taxon>Actinomycetota</taxon>
        <taxon>Actinomycetes</taxon>
        <taxon>Mycobacteriales</taxon>
        <taxon>Nocardiaceae</taxon>
        <taxon>Williamsia</taxon>
    </lineage>
</organism>
<gene>
    <name evidence="6" type="ORF">DFR67_1354</name>
</gene>
<dbReference type="InterPro" id="IPR010982">
    <property type="entry name" value="Lambda_DNA-bd_dom_sf"/>
</dbReference>
<dbReference type="Gene3D" id="1.10.260.40">
    <property type="entry name" value="lambda repressor-like DNA-binding domains"/>
    <property type="match status" value="1"/>
</dbReference>
<dbReference type="PROSITE" id="PS00356">
    <property type="entry name" value="HTH_LACI_1"/>
    <property type="match status" value="1"/>
</dbReference>
<proteinExistence type="predicted"/>
<dbReference type="PROSITE" id="PS50932">
    <property type="entry name" value="HTH_LACI_2"/>
    <property type="match status" value="1"/>
</dbReference>
<dbReference type="SUPFAM" id="SSF53822">
    <property type="entry name" value="Periplasmic binding protein-like I"/>
    <property type="match status" value="1"/>
</dbReference>
<evidence type="ECO:0000313" key="7">
    <source>
        <dbReference type="Proteomes" id="UP000247591"/>
    </source>
</evidence>
<dbReference type="AlphaFoldDB" id="A0A318R7W9"/>
<dbReference type="GO" id="GO:0003700">
    <property type="term" value="F:DNA-binding transcription factor activity"/>
    <property type="evidence" value="ECO:0007669"/>
    <property type="project" value="TreeGrafter"/>
</dbReference>
<accession>A0A318R7W9</accession>
<dbReference type="Gene3D" id="3.40.50.2300">
    <property type="match status" value="2"/>
</dbReference>
<evidence type="ECO:0000256" key="4">
    <source>
        <dbReference type="SAM" id="MobiDB-lite"/>
    </source>
</evidence>
<dbReference type="PANTHER" id="PTHR30146">
    <property type="entry name" value="LACI-RELATED TRANSCRIPTIONAL REPRESSOR"/>
    <property type="match status" value="1"/>
</dbReference>
<evidence type="ECO:0000256" key="3">
    <source>
        <dbReference type="ARBA" id="ARBA00023163"/>
    </source>
</evidence>
<dbReference type="InterPro" id="IPR046335">
    <property type="entry name" value="LacI/GalR-like_sensor"/>
</dbReference>
<comment type="caution">
    <text evidence="6">The sequence shown here is derived from an EMBL/GenBank/DDBJ whole genome shotgun (WGS) entry which is preliminary data.</text>
</comment>
<reference evidence="6 7" key="1">
    <citation type="submission" date="2018-06" db="EMBL/GenBank/DDBJ databases">
        <title>Genomic Encyclopedia of Type Strains, Phase IV (KMG-IV): sequencing the most valuable type-strain genomes for metagenomic binning, comparative biology and taxonomic classification.</title>
        <authorList>
            <person name="Goeker M."/>
        </authorList>
    </citation>
    <scope>NUCLEOTIDE SEQUENCE [LARGE SCALE GENOMIC DNA]</scope>
    <source>
        <strain evidence="6 7">DSM 45521</strain>
    </source>
</reference>
<keyword evidence="2" id="KW-0238">DNA-binding</keyword>
<dbReference type="GO" id="GO:0000976">
    <property type="term" value="F:transcription cis-regulatory region binding"/>
    <property type="evidence" value="ECO:0007669"/>
    <property type="project" value="TreeGrafter"/>
</dbReference>
<dbReference type="CDD" id="cd01392">
    <property type="entry name" value="HTH_LacI"/>
    <property type="match status" value="1"/>
</dbReference>
<dbReference type="PANTHER" id="PTHR30146:SF153">
    <property type="entry name" value="LACTOSE OPERON REPRESSOR"/>
    <property type="match status" value="1"/>
</dbReference>
<dbReference type="Pfam" id="PF13377">
    <property type="entry name" value="Peripla_BP_3"/>
    <property type="match status" value="1"/>
</dbReference>
<evidence type="ECO:0000256" key="2">
    <source>
        <dbReference type="ARBA" id="ARBA00023125"/>
    </source>
</evidence>
<dbReference type="Proteomes" id="UP000247591">
    <property type="component" value="Unassembled WGS sequence"/>
</dbReference>
<dbReference type="OrthoDB" id="59108at2"/>
<evidence type="ECO:0000313" key="6">
    <source>
        <dbReference type="EMBL" id="PYE11670.1"/>
    </source>
</evidence>